<dbReference type="InterPro" id="IPR038765">
    <property type="entry name" value="Papain-like_cys_pep_sf"/>
</dbReference>
<dbReference type="EMBL" id="MN739450">
    <property type="protein sequence ID" value="QHT05175.1"/>
    <property type="molecule type" value="Genomic_DNA"/>
</dbReference>
<dbReference type="GO" id="GO:0016926">
    <property type="term" value="P:protein desumoylation"/>
    <property type="evidence" value="ECO:0007669"/>
    <property type="project" value="TreeGrafter"/>
</dbReference>
<dbReference type="Pfam" id="PF02902">
    <property type="entry name" value="Peptidase_C48"/>
    <property type="match status" value="1"/>
</dbReference>
<evidence type="ECO:0000313" key="5">
    <source>
        <dbReference type="EMBL" id="QHT05175.1"/>
    </source>
</evidence>
<evidence type="ECO:0000256" key="2">
    <source>
        <dbReference type="ARBA" id="ARBA00022801"/>
    </source>
</evidence>
<dbReference type="GO" id="GO:0016929">
    <property type="term" value="F:deSUMOylase activity"/>
    <property type="evidence" value="ECO:0007669"/>
    <property type="project" value="TreeGrafter"/>
</dbReference>
<dbReference type="PANTHER" id="PTHR12606">
    <property type="entry name" value="SENTRIN/SUMO-SPECIFIC PROTEASE"/>
    <property type="match status" value="1"/>
</dbReference>
<evidence type="ECO:0000259" key="4">
    <source>
        <dbReference type="PROSITE" id="PS50600"/>
    </source>
</evidence>
<dbReference type="PANTHER" id="PTHR12606:SF141">
    <property type="entry name" value="GH15225P-RELATED"/>
    <property type="match status" value="1"/>
</dbReference>
<dbReference type="AlphaFoldDB" id="A0A6C0CNY4"/>
<sequence length="209" mass="24886">MDEKKHHNLISTQEFKTALDDLKTRDNYLNDNVINMFAELQERGLGLGYRDASWIILNTFFLPKMLSIMAEKKDDAFLLNKMQRWISKYQRTRIDMIYIPVNVNGNHWVLYVVSSKYGCVYVCDSLGDDTRHTDDVIRMFKLMYKKDFVYAKFIQPVLKQKNGYDCGIYTIEFISRMMNKQDLTLGKMKWSRKLLINTFNMNRQNLVRD</sequence>
<keyword evidence="1" id="KW-0645">Protease</keyword>
<dbReference type="GO" id="GO:0005634">
    <property type="term" value="C:nucleus"/>
    <property type="evidence" value="ECO:0007669"/>
    <property type="project" value="TreeGrafter"/>
</dbReference>
<name>A0A6C0CNY4_9ZZZZ</name>
<protein>
    <recommendedName>
        <fullName evidence="4">Ubiquitin-like protease family profile domain-containing protein</fullName>
    </recommendedName>
</protein>
<organism evidence="5">
    <name type="scientific">viral metagenome</name>
    <dbReference type="NCBI Taxonomy" id="1070528"/>
    <lineage>
        <taxon>unclassified sequences</taxon>
        <taxon>metagenomes</taxon>
        <taxon>organismal metagenomes</taxon>
    </lineage>
</organism>
<keyword evidence="2" id="KW-0378">Hydrolase</keyword>
<feature type="domain" description="Ubiquitin-like protease family profile" evidence="4">
    <location>
        <begin position="8"/>
        <end position="177"/>
    </location>
</feature>
<reference evidence="5" key="1">
    <citation type="journal article" date="2020" name="Nature">
        <title>Giant virus diversity and host interactions through global metagenomics.</title>
        <authorList>
            <person name="Schulz F."/>
            <person name="Roux S."/>
            <person name="Paez-Espino D."/>
            <person name="Jungbluth S."/>
            <person name="Walsh D.A."/>
            <person name="Denef V.J."/>
            <person name="McMahon K.D."/>
            <person name="Konstantinidis K.T."/>
            <person name="Eloe-Fadrosh E.A."/>
            <person name="Kyrpides N.C."/>
            <person name="Woyke T."/>
        </authorList>
    </citation>
    <scope>NUCLEOTIDE SEQUENCE</scope>
    <source>
        <strain evidence="5">GVMAG-M-3300021354-14</strain>
    </source>
</reference>
<dbReference type="InterPro" id="IPR003653">
    <property type="entry name" value="Peptidase_C48_C"/>
</dbReference>
<dbReference type="PROSITE" id="PS50600">
    <property type="entry name" value="ULP_PROTEASE"/>
    <property type="match status" value="1"/>
</dbReference>
<keyword evidence="3" id="KW-0788">Thiol protease</keyword>
<dbReference type="Gene3D" id="3.40.395.10">
    <property type="entry name" value="Adenoviral Proteinase, Chain A"/>
    <property type="match status" value="1"/>
</dbReference>
<proteinExistence type="predicted"/>
<dbReference type="SUPFAM" id="SSF54001">
    <property type="entry name" value="Cysteine proteinases"/>
    <property type="match status" value="1"/>
</dbReference>
<evidence type="ECO:0000256" key="1">
    <source>
        <dbReference type="ARBA" id="ARBA00022670"/>
    </source>
</evidence>
<evidence type="ECO:0000256" key="3">
    <source>
        <dbReference type="ARBA" id="ARBA00022807"/>
    </source>
</evidence>
<accession>A0A6C0CNY4</accession>
<dbReference type="GO" id="GO:0006508">
    <property type="term" value="P:proteolysis"/>
    <property type="evidence" value="ECO:0007669"/>
    <property type="project" value="UniProtKB-KW"/>
</dbReference>